<dbReference type="GO" id="GO:0016491">
    <property type="term" value="F:oxidoreductase activity"/>
    <property type="evidence" value="ECO:0007669"/>
    <property type="project" value="UniProtKB-KW"/>
</dbReference>
<dbReference type="PRINTS" id="PR00080">
    <property type="entry name" value="SDRFAMILY"/>
</dbReference>
<organism evidence="3 4">
    <name type="scientific">Sagittula marina</name>
    <dbReference type="NCBI Taxonomy" id="943940"/>
    <lineage>
        <taxon>Bacteria</taxon>
        <taxon>Pseudomonadati</taxon>
        <taxon>Pseudomonadota</taxon>
        <taxon>Alphaproteobacteria</taxon>
        <taxon>Rhodobacterales</taxon>
        <taxon>Roseobacteraceae</taxon>
        <taxon>Sagittula</taxon>
    </lineage>
</organism>
<sequence length="408" mass="42082">MTRLLSSGPSGRCALVTGAAHGIGWAIARAFAAEGLRVALADIDMEAVKSRAVELGDGHVALGVDLCVPGEARSLVDRARSALGGLDVVVNNAGMTDSSGRSLMEIEEASFERLIALNLTATAEICECALNTLPRGGSIVCLASGAAYRPLALRGAYSATKSGVVALVRDRADDAASKGISLCAIAPGYTRTPMVETLAREGRVDLDRIAASIPLGEIALPEDIAAAVLHAALDGDCLTGVTLGVDGGSALGAPSEDTAPTRGDAAKGRHDVWGDAALAQAIGKGTHSHVAAVIDATFLDSALPEAQSILGQIRSRAIRCARELPRSRDFALTIVIGAGETTDAVTLAAVDMLTRTLALEWAPAGLRVNSVIWRSPSREGLAGLCRFLGGERARLVTGQVIYSYQTAR</sequence>
<dbReference type="Proteomes" id="UP000541426">
    <property type="component" value="Unassembled WGS sequence"/>
</dbReference>
<reference evidence="3 4" key="1">
    <citation type="submission" date="2020-08" db="EMBL/GenBank/DDBJ databases">
        <title>Genomic Encyclopedia of Type Strains, Phase IV (KMG-IV): sequencing the most valuable type-strain genomes for metagenomic binning, comparative biology and taxonomic classification.</title>
        <authorList>
            <person name="Goeker M."/>
        </authorList>
    </citation>
    <scope>NUCLEOTIDE SEQUENCE [LARGE SCALE GENOMIC DNA]</scope>
    <source>
        <strain evidence="3 4">DSM 102235</strain>
    </source>
</reference>
<gene>
    <name evidence="3" type="ORF">GGQ68_001692</name>
</gene>
<dbReference type="AlphaFoldDB" id="A0A7W6DSN5"/>
<keyword evidence="4" id="KW-1185">Reference proteome</keyword>
<dbReference type="InterPro" id="IPR036291">
    <property type="entry name" value="NAD(P)-bd_dom_sf"/>
</dbReference>
<protein>
    <submittedName>
        <fullName evidence="3">NAD(P)-dependent dehydrogenase (Short-subunit alcohol dehydrogenase family)</fullName>
    </submittedName>
</protein>
<evidence type="ECO:0000256" key="1">
    <source>
        <dbReference type="ARBA" id="ARBA00006484"/>
    </source>
</evidence>
<dbReference type="PRINTS" id="PR00081">
    <property type="entry name" value="GDHRDH"/>
</dbReference>
<accession>A0A7W6DSN5</accession>
<evidence type="ECO:0000313" key="4">
    <source>
        <dbReference type="Proteomes" id="UP000541426"/>
    </source>
</evidence>
<name>A0A7W6DSN5_9RHOB</name>
<comment type="caution">
    <text evidence="3">The sequence shown here is derived from an EMBL/GenBank/DDBJ whole genome shotgun (WGS) entry which is preliminary data.</text>
</comment>
<evidence type="ECO:0000313" key="3">
    <source>
        <dbReference type="EMBL" id="MBB3985363.1"/>
    </source>
</evidence>
<dbReference type="RefSeq" id="WP_183964826.1">
    <property type="nucleotide sequence ID" value="NZ_BAABBZ010000059.1"/>
</dbReference>
<dbReference type="PANTHER" id="PTHR43639:SF1">
    <property type="entry name" value="SHORT-CHAIN DEHYDROGENASE_REDUCTASE FAMILY PROTEIN"/>
    <property type="match status" value="1"/>
</dbReference>
<dbReference type="CDD" id="cd05233">
    <property type="entry name" value="SDR_c"/>
    <property type="match status" value="1"/>
</dbReference>
<dbReference type="EMBL" id="JACIEJ010000003">
    <property type="protein sequence ID" value="MBB3985363.1"/>
    <property type="molecule type" value="Genomic_DNA"/>
</dbReference>
<dbReference type="Gene3D" id="3.40.50.720">
    <property type="entry name" value="NAD(P)-binding Rossmann-like Domain"/>
    <property type="match status" value="2"/>
</dbReference>
<evidence type="ECO:0000256" key="2">
    <source>
        <dbReference type="ARBA" id="ARBA00023002"/>
    </source>
</evidence>
<dbReference type="FunFam" id="3.40.50.720:FF:000084">
    <property type="entry name" value="Short-chain dehydrogenase reductase"/>
    <property type="match status" value="1"/>
</dbReference>
<dbReference type="SUPFAM" id="SSF51735">
    <property type="entry name" value="NAD(P)-binding Rossmann-fold domains"/>
    <property type="match status" value="2"/>
</dbReference>
<dbReference type="PANTHER" id="PTHR43639">
    <property type="entry name" value="OXIDOREDUCTASE, SHORT-CHAIN DEHYDROGENASE/REDUCTASE FAMILY (AFU_ORTHOLOGUE AFUA_5G02870)"/>
    <property type="match status" value="1"/>
</dbReference>
<keyword evidence="2" id="KW-0560">Oxidoreductase</keyword>
<dbReference type="InterPro" id="IPR002347">
    <property type="entry name" value="SDR_fam"/>
</dbReference>
<proteinExistence type="inferred from homology"/>
<dbReference type="Pfam" id="PF13561">
    <property type="entry name" value="adh_short_C2"/>
    <property type="match status" value="1"/>
</dbReference>
<comment type="similarity">
    <text evidence="1">Belongs to the short-chain dehydrogenases/reductases (SDR) family.</text>
</comment>